<dbReference type="GO" id="GO:0008170">
    <property type="term" value="F:N-methyltransferase activity"/>
    <property type="evidence" value="ECO:0007669"/>
    <property type="project" value="InterPro"/>
</dbReference>
<dbReference type="RefSeq" id="WP_149400361.1">
    <property type="nucleotide sequence ID" value="NZ_BIXY01000009.1"/>
</dbReference>
<dbReference type="AlphaFoldDB" id="A0A5A5T7G6"/>
<dbReference type="EMBL" id="BIXY01000009">
    <property type="protein sequence ID" value="GCF07328.1"/>
    <property type="molecule type" value="Genomic_DNA"/>
</dbReference>
<dbReference type="Pfam" id="PF00176">
    <property type="entry name" value="SNF2-rel_dom"/>
    <property type="match status" value="1"/>
</dbReference>
<dbReference type="SUPFAM" id="SSF52540">
    <property type="entry name" value="P-loop containing nucleoside triphosphate hydrolases"/>
    <property type="match status" value="2"/>
</dbReference>
<name>A0A5A5T7G6_9CHLR</name>
<dbReference type="PRINTS" id="PR00508">
    <property type="entry name" value="S21N4MTFRASE"/>
</dbReference>
<dbReference type="Gene3D" id="3.40.50.300">
    <property type="entry name" value="P-loop containing nucleotide triphosphate hydrolases"/>
    <property type="match status" value="2"/>
</dbReference>
<dbReference type="GO" id="GO:0005524">
    <property type="term" value="F:ATP binding"/>
    <property type="evidence" value="ECO:0007669"/>
    <property type="project" value="InterPro"/>
</dbReference>
<dbReference type="Gene3D" id="3.40.50.150">
    <property type="entry name" value="Vaccinia Virus protein VP39"/>
    <property type="match status" value="1"/>
</dbReference>
<dbReference type="PANTHER" id="PTHR45766">
    <property type="entry name" value="DNA ANNEALING HELICASE AND ENDONUCLEASE ZRANB3 FAMILY MEMBER"/>
    <property type="match status" value="1"/>
</dbReference>
<evidence type="ECO:0000256" key="1">
    <source>
        <dbReference type="ARBA" id="ARBA00022603"/>
    </source>
</evidence>
<evidence type="ECO:0000256" key="2">
    <source>
        <dbReference type="ARBA" id="ARBA00022679"/>
    </source>
</evidence>
<protein>
    <recommendedName>
        <fullName evidence="4">Helicase ATP-binding domain-containing protein</fullName>
    </recommendedName>
</protein>
<reference evidence="5 6" key="1">
    <citation type="submission" date="2019-01" db="EMBL/GenBank/DDBJ databases">
        <title>Draft genome sequence of Dictyobacter sp. Uno17.</title>
        <authorList>
            <person name="Wang C.M."/>
            <person name="Zheng Y."/>
            <person name="Sakai Y."/>
            <person name="Abe K."/>
            <person name="Yokota A."/>
            <person name="Yabe S."/>
        </authorList>
    </citation>
    <scope>NUCLEOTIDE SEQUENCE [LARGE SCALE GENOMIC DNA]</scope>
    <source>
        <strain evidence="5 6">Uno17</strain>
    </source>
</reference>
<gene>
    <name evidence="5" type="ORF">KDI_08920</name>
</gene>
<organism evidence="5 6">
    <name type="scientific">Dictyobacter arantiisoli</name>
    <dbReference type="NCBI Taxonomy" id="2014874"/>
    <lineage>
        <taxon>Bacteria</taxon>
        <taxon>Bacillati</taxon>
        <taxon>Chloroflexota</taxon>
        <taxon>Ktedonobacteria</taxon>
        <taxon>Ktedonobacterales</taxon>
        <taxon>Dictyobacteraceae</taxon>
        <taxon>Dictyobacter</taxon>
    </lineage>
</organism>
<comment type="caution">
    <text evidence="5">The sequence shown here is derived from an EMBL/GenBank/DDBJ whole genome shotgun (WGS) entry which is preliminary data.</text>
</comment>
<evidence type="ECO:0000313" key="6">
    <source>
        <dbReference type="Proteomes" id="UP000322530"/>
    </source>
</evidence>
<dbReference type="GO" id="GO:0032259">
    <property type="term" value="P:methylation"/>
    <property type="evidence" value="ECO:0007669"/>
    <property type="project" value="UniProtKB-KW"/>
</dbReference>
<evidence type="ECO:0000313" key="5">
    <source>
        <dbReference type="EMBL" id="GCF07328.1"/>
    </source>
</evidence>
<dbReference type="SUPFAM" id="SSF53335">
    <property type="entry name" value="S-adenosyl-L-methionine-dependent methyltransferases"/>
    <property type="match status" value="1"/>
</dbReference>
<accession>A0A5A5T7G6</accession>
<dbReference type="GO" id="GO:0016787">
    <property type="term" value="F:hydrolase activity"/>
    <property type="evidence" value="ECO:0007669"/>
    <property type="project" value="UniProtKB-KW"/>
</dbReference>
<dbReference type="InterPro" id="IPR002941">
    <property type="entry name" value="DNA_methylase_N4/N6"/>
</dbReference>
<dbReference type="Pfam" id="PF01555">
    <property type="entry name" value="N6_N4_Mtase"/>
    <property type="match status" value="1"/>
</dbReference>
<evidence type="ECO:0000259" key="4">
    <source>
        <dbReference type="SMART" id="SM00487"/>
    </source>
</evidence>
<dbReference type="InterPro" id="IPR027417">
    <property type="entry name" value="P-loop_NTPase"/>
</dbReference>
<dbReference type="InterPro" id="IPR029063">
    <property type="entry name" value="SAM-dependent_MTases_sf"/>
</dbReference>
<dbReference type="InterPro" id="IPR014001">
    <property type="entry name" value="Helicase_ATP-bd"/>
</dbReference>
<dbReference type="InterPro" id="IPR001091">
    <property type="entry name" value="RM_Methyltransferase"/>
</dbReference>
<feature type="domain" description="Helicase ATP-binding" evidence="4">
    <location>
        <begin position="30"/>
        <end position="198"/>
    </location>
</feature>
<sequence>MSTRETYQAFLQTKQVRVRPAGIEISCAELHPRLFPFQQVIVQWALHQGQAAIFADCGLGKTGMQLIWAHVIHQRTNRDVLILAPLTVARQTVKEGGEFGLSVHICRSQADVQPGINITNYEMLAHFDPAHFVGVVLDESSILKSYMGKTKRALVEAFAGTPYRLCCTATPAPNDVMEIGNHSEFLGIMPSSEMLMRWFINDTMQNGHYRLKGHASHDFWQWISSWAISLRKPSDLGCSDEGFTLPELRITHHYIDTDITTGMEQGQLFRAPVLSATNLHKEMRLTAPDRAQAVADLVNGTTETWAIWCNTNYEADELAKRIPDAVEVRGSDSLDAKERTLTAFTMGHARVIITKPGIAGYGLNWQHCHHTAFVGLSYSFEDFYQAVRRFYRFGQMHPVEVIIVAAETEGPLVSALERKVQAHLQMSDAMNTQTAALPAHDALDLQRHETFTVEQGEQWQLYHGDCVAVTQQLPAESVHFSIFSPPFSNLYIYSDAVEDMGNSAGDEEFFRHFDFLIPELLRITRPGRLCAVHCKDLINYKSRDGAAGIRDFSGELIRHFSTAGWQYHSKVTIWKDPVIEMQRTKAHGLLYKQLRADSTFSRQGLAEYLLIFRKWAHTEEEEAQIEPVTHTTEDFPLEIWQRYASPVWFDIRQTHVLNVEQARESPDEKHICPLQLDVIERALQLWSNPGETIFSPFTGIGSEGYEALRLGRHFIGVELKESYVKAARKNLERILQKKTQRTLFDEFAESEVLA</sequence>
<proteinExistence type="predicted"/>
<dbReference type="OrthoDB" id="9800801at2"/>
<dbReference type="PANTHER" id="PTHR45766:SF6">
    <property type="entry name" value="SWI_SNF-RELATED MATRIX-ASSOCIATED ACTIN-DEPENDENT REGULATOR OF CHROMATIN SUBFAMILY A-LIKE PROTEIN 1"/>
    <property type="match status" value="1"/>
</dbReference>
<evidence type="ECO:0000256" key="3">
    <source>
        <dbReference type="ARBA" id="ARBA00022801"/>
    </source>
</evidence>
<dbReference type="SMART" id="SM00487">
    <property type="entry name" value="DEXDc"/>
    <property type="match status" value="1"/>
</dbReference>
<dbReference type="InterPro" id="IPR000330">
    <property type="entry name" value="SNF2_N"/>
</dbReference>
<dbReference type="Proteomes" id="UP000322530">
    <property type="component" value="Unassembled WGS sequence"/>
</dbReference>
<keyword evidence="3" id="KW-0378">Hydrolase</keyword>
<keyword evidence="1" id="KW-0489">Methyltransferase</keyword>
<keyword evidence="2" id="KW-0808">Transferase</keyword>
<keyword evidence="6" id="KW-1185">Reference proteome</keyword>
<dbReference type="GO" id="GO:0003677">
    <property type="term" value="F:DNA binding"/>
    <property type="evidence" value="ECO:0007669"/>
    <property type="project" value="InterPro"/>
</dbReference>